<evidence type="ECO:0000256" key="2">
    <source>
        <dbReference type="ARBA" id="ARBA00022741"/>
    </source>
</evidence>
<dbReference type="InterPro" id="IPR052203">
    <property type="entry name" value="GHMP_Kinase-Related"/>
</dbReference>
<dbReference type="AlphaFoldDB" id="A0A060YKB8"/>
<evidence type="ECO:0000259" key="5">
    <source>
        <dbReference type="Pfam" id="PF07959"/>
    </source>
</evidence>
<dbReference type="EMBL" id="FR912876">
    <property type="protein sequence ID" value="CDQ92166.1"/>
    <property type="molecule type" value="Genomic_DNA"/>
</dbReference>
<keyword evidence="4" id="KW-0732">Signal</keyword>
<keyword evidence="2" id="KW-0547">Nucleotide-binding</keyword>
<feature type="domain" description="GDP-fucose pyrophosphorylase" evidence="5">
    <location>
        <begin position="79"/>
        <end position="140"/>
    </location>
</feature>
<reference evidence="6" key="2">
    <citation type="submission" date="2014-03" db="EMBL/GenBank/DDBJ databases">
        <authorList>
            <person name="Genoscope - CEA"/>
        </authorList>
    </citation>
    <scope>NUCLEOTIDE SEQUENCE</scope>
</reference>
<name>A0A060YKB8_ONCMY</name>
<dbReference type="PANTHER" id="PTHR32463">
    <property type="entry name" value="L-FUCOSE KINASE"/>
    <property type="match status" value="1"/>
</dbReference>
<dbReference type="PaxDb" id="8022-A0A060YKB8"/>
<dbReference type="Pfam" id="PF07959">
    <property type="entry name" value="Fucose_pyrophosphorylase"/>
    <property type="match status" value="2"/>
</dbReference>
<accession>A0A060YKB8</accession>
<dbReference type="GO" id="GO:0042352">
    <property type="term" value="P:GDP-L-fucose salvage"/>
    <property type="evidence" value="ECO:0007669"/>
    <property type="project" value="TreeGrafter"/>
</dbReference>
<proteinExistence type="predicted"/>
<reference evidence="6" key="1">
    <citation type="journal article" date="2014" name="Nat. Commun.">
        <title>The rainbow trout genome provides novel insights into evolution after whole-genome duplication in vertebrates.</title>
        <authorList>
            <person name="Berthelot C."/>
            <person name="Brunet F."/>
            <person name="Chalopin D."/>
            <person name="Juanchich A."/>
            <person name="Bernard M."/>
            <person name="Noel B."/>
            <person name="Bento P."/>
            <person name="Da Silva C."/>
            <person name="Labadie K."/>
            <person name="Alberti A."/>
            <person name="Aury J.M."/>
            <person name="Louis A."/>
            <person name="Dehais P."/>
            <person name="Bardou P."/>
            <person name="Montfort J."/>
            <person name="Klopp C."/>
            <person name="Cabau C."/>
            <person name="Gaspin C."/>
            <person name="Thorgaard G.H."/>
            <person name="Boussaha M."/>
            <person name="Quillet E."/>
            <person name="Guyomard R."/>
            <person name="Galiana D."/>
            <person name="Bobe J."/>
            <person name="Volff J.N."/>
            <person name="Genet C."/>
            <person name="Wincker P."/>
            <person name="Jaillon O."/>
            <person name="Roest Crollius H."/>
            <person name="Guiguen Y."/>
        </authorList>
    </citation>
    <scope>NUCLEOTIDE SEQUENCE [LARGE SCALE GENOMIC DNA]</scope>
</reference>
<dbReference type="GO" id="GO:0050201">
    <property type="term" value="F:fucokinase activity"/>
    <property type="evidence" value="ECO:0007669"/>
    <property type="project" value="TreeGrafter"/>
</dbReference>
<keyword evidence="1" id="KW-0808">Transferase</keyword>
<protein>
    <recommendedName>
        <fullName evidence="5">GDP-fucose pyrophosphorylase domain-containing protein</fullName>
    </recommendedName>
</protein>
<sequence>MLNYRAKLKVLASLVFLCVCVSELEVRQQRGGLLQGTLLLTVSDPQEPGLGSGGATLNALLVAAEHLSARAGYTVVTADVLDDAHILILHTGRDFPWDSCGRAFCWLPVEKPAQTVQGPVCCLDMLLDCLSNQKCHGRVFLGSVCWHYLVMSLTPPIMESTLLMSRVEYVTSSTRGQRSGFAEPHSLMGWCHWRVVERLLKAHVTPPLDGCTYMGMDSGAPPIQISLFLDLLMCLCSDLSESEFVNGERTGCSSPISQQGAVVRSARALLWRILRGTTLHMVYVPGGCYDYLTLSGREHIGRLTKKGTERDTLSHIQVPGGRCRF</sequence>
<feature type="signal peptide" evidence="4">
    <location>
        <begin position="1"/>
        <end position="22"/>
    </location>
</feature>
<evidence type="ECO:0000313" key="7">
    <source>
        <dbReference type="Proteomes" id="UP000193380"/>
    </source>
</evidence>
<organism evidence="6 7">
    <name type="scientific">Oncorhynchus mykiss</name>
    <name type="common">Rainbow trout</name>
    <name type="synonym">Salmo gairdneri</name>
    <dbReference type="NCBI Taxonomy" id="8022"/>
    <lineage>
        <taxon>Eukaryota</taxon>
        <taxon>Metazoa</taxon>
        <taxon>Chordata</taxon>
        <taxon>Craniata</taxon>
        <taxon>Vertebrata</taxon>
        <taxon>Euteleostomi</taxon>
        <taxon>Actinopterygii</taxon>
        <taxon>Neopterygii</taxon>
        <taxon>Teleostei</taxon>
        <taxon>Protacanthopterygii</taxon>
        <taxon>Salmoniformes</taxon>
        <taxon>Salmonidae</taxon>
        <taxon>Salmoninae</taxon>
        <taxon>Oncorhynchus</taxon>
    </lineage>
</organism>
<feature type="domain" description="GDP-fucose pyrophosphorylase" evidence="5">
    <location>
        <begin position="194"/>
        <end position="314"/>
    </location>
</feature>
<keyword evidence="3" id="KW-0418">Kinase</keyword>
<dbReference type="GO" id="GO:0000166">
    <property type="term" value="F:nucleotide binding"/>
    <property type="evidence" value="ECO:0007669"/>
    <property type="project" value="UniProtKB-KW"/>
</dbReference>
<dbReference type="InterPro" id="IPR012887">
    <property type="entry name" value="GDP_fucose_pyrophosphorylase"/>
</dbReference>
<dbReference type="STRING" id="8022.A0A060YKB8"/>
<evidence type="ECO:0000256" key="3">
    <source>
        <dbReference type="ARBA" id="ARBA00022777"/>
    </source>
</evidence>
<dbReference type="Proteomes" id="UP000193380">
    <property type="component" value="Unassembled WGS sequence"/>
</dbReference>
<evidence type="ECO:0000256" key="1">
    <source>
        <dbReference type="ARBA" id="ARBA00022679"/>
    </source>
</evidence>
<feature type="chain" id="PRO_5001592123" description="GDP-fucose pyrophosphorylase domain-containing protein" evidence="4">
    <location>
        <begin position="23"/>
        <end position="325"/>
    </location>
</feature>
<gene>
    <name evidence="6" type="ORF">GSONMT00016301001</name>
</gene>
<evidence type="ECO:0000256" key="4">
    <source>
        <dbReference type="SAM" id="SignalP"/>
    </source>
</evidence>
<dbReference type="PANTHER" id="PTHR32463:SF0">
    <property type="entry name" value="L-FUCOSE KINASE"/>
    <property type="match status" value="1"/>
</dbReference>
<evidence type="ECO:0000313" key="6">
    <source>
        <dbReference type="EMBL" id="CDQ92166.1"/>
    </source>
</evidence>